<keyword evidence="1" id="KW-0472">Membrane</keyword>
<dbReference type="EMBL" id="SWLG01000007">
    <property type="protein sequence ID" value="TLS37240.1"/>
    <property type="molecule type" value="Genomic_DNA"/>
</dbReference>
<dbReference type="Proteomes" id="UP000308230">
    <property type="component" value="Unassembled WGS sequence"/>
</dbReference>
<evidence type="ECO:0000313" key="2">
    <source>
        <dbReference type="EMBL" id="TLS37240.1"/>
    </source>
</evidence>
<dbReference type="AlphaFoldDB" id="A0A5R9F4B4"/>
<comment type="caution">
    <text evidence="2">The sequence shown here is derived from an EMBL/GenBank/DDBJ whole genome shotgun (WGS) entry which is preliminary data.</text>
</comment>
<keyword evidence="1" id="KW-1133">Transmembrane helix</keyword>
<dbReference type="RefSeq" id="WP_138126730.1">
    <property type="nucleotide sequence ID" value="NZ_SWLG01000007.1"/>
</dbReference>
<evidence type="ECO:0000313" key="3">
    <source>
        <dbReference type="Proteomes" id="UP000308230"/>
    </source>
</evidence>
<protein>
    <recommendedName>
        <fullName evidence="4">DUF4229 domain-containing protein</fullName>
    </recommendedName>
</protein>
<gene>
    <name evidence="2" type="ORF">FCL54_12000</name>
</gene>
<dbReference type="OrthoDB" id="2456192at2"/>
<evidence type="ECO:0000256" key="1">
    <source>
        <dbReference type="SAM" id="Phobius"/>
    </source>
</evidence>
<keyword evidence="1" id="KW-0812">Transmembrane</keyword>
<evidence type="ECO:0008006" key="4">
    <source>
        <dbReference type="Google" id="ProtNLM"/>
    </source>
</evidence>
<name>A0A5R9F4B4_9BACL</name>
<feature type="transmembrane region" description="Helical" evidence="1">
    <location>
        <begin position="24"/>
        <end position="45"/>
    </location>
</feature>
<sequence length="74" mass="8585">MYWFLSLLVALVLSFIIVLLPSPLAGMLGFTVIAATLFRICFYMLDIRSRIGPETDRVEQAYQNYLEEKRSENH</sequence>
<proteinExistence type="predicted"/>
<accession>A0A5R9F4B4</accession>
<reference evidence="2 3" key="1">
    <citation type="submission" date="2019-04" db="EMBL/GenBank/DDBJ databases">
        <title>Bacillus caeni sp. nov., a bacterium isolated from mangrove sediment.</title>
        <authorList>
            <person name="Huang H."/>
            <person name="Mo K."/>
            <person name="Hu Y."/>
        </authorList>
    </citation>
    <scope>NUCLEOTIDE SEQUENCE [LARGE SCALE GENOMIC DNA]</scope>
    <source>
        <strain evidence="2 3">HB172195</strain>
    </source>
</reference>
<organism evidence="2 3">
    <name type="scientific">Exobacillus caeni</name>
    <dbReference type="NCBI Taxonomy" id="2574798"/>
    <lineage>
        <taxon>Bacteria</taxon>
        <taxon>Bacillati</taxon>
        <taxon>Bacillota</taxon>
        <taxon>Bacilli</taxon>
        <taxon>Bacillales</taxon>
        <taxon>Guptibacillaceae</taxon>
        <taxon>Exobacillus</taxon>
    </lineage>
</organism>
<keyword evidence="3" id="KW-1185">Reference proteome</keyword>